<reference evidence="2" key="1">
    <citation type="submission" date="2019-11" db="EMBL/GenBank/DDBJ databases">
        <title>Genomes of ocular Pseudomonas aeruginosa isolates.</title>
        <authorList>
            <person name="Khan M."/>
            <person name="Rice S.A."/>
            <person name="Willcox M.D.P."/>
            <person name="Stapleton F."/>
        </authorList>
    </citation>
    <scope>NUCLEOTIDE SEQUENCE</scope>
    <source>
        <strain evidence="2">PA206</strain>
    </source>
</reference>
<keyword evidence="1" id="KW-0472">Membrane</keyword>
<feature type="transmembrane region" description="Helical" evidence="1">
    <location>
        <begin position="27"/>
        <end position="50"/>
    </location>
</feature>
<dbReference type="AlphaFoldDB" id="A0A6A9K8U6"/>
<keyword evidence="1" id="KW-1133">Transmembrane helix</keyword>
<evidence type="ECO:0000256" key="1">
    <source>
        <dbReference type="SAM" id="Phobius"/>
    </source>
</evidence>
<dbReference type="EMBL" id="WOAJ01000014">
    <property type="protein sequence ID" value="MUI61311.1"/>
    <property type="molecule type" value="Genomic_DNA"/>
</dbReference>
<dbReference type="RefSeq" id="WP_146770415.1">
    <property type="nucleotide sequence ID" value="NZ_BSBA01000018.1"/>
</dbReference>
<name>A0A6A9K8U6_PSEAI</name>
<comment type="caution">
    <text evidence="2">The sequence shown here is derived from an EMBL/GenBank/DDBJ whole genome shotgun (WGS) entry which is preliminary data.</text>
</comment>
<sequence>MLAWLAAVSVNSPDTLPADTWVTLAALAGLFSYRAGAMPALLAGMALCALGQWVRGVWAFSVACGLTGIVVGFFYEALLYPSGSVIFWLLFPLSSIVTGLIWRRGRLRAFGPHEEARQASKPSSS</sequence>
<protein>
    <submittedName>
        <fullName evidence="2">Uncharacterized protein</fullName>
    </submittedName>
</protein>
<proteinExistence type="predicted"/>
<evidence type="ECO:0000313" key="2">
    <source>
        <dbReference type="EMBL" id="MUI61311.1"/>
    </source>
</evidence>
<gene>
    <name evidence="2" type="ORF">GNQ20_26220</name>
</gene>
<keyword evidence="1" id="KW-0812">Transmembrane</keyword>
<accession>A0A6A9K8U6</accession>
<feature type="transmembrane region" description="Helical" evidence="1">
    <location>
        <begin position="85"/>
        <end position="102"/>
    </location>
</feature>
<organism evidence="2">
    <name type="scientific">Pseudomonas aeruginosa</name>
    <dbReference type="NCBI Taxonomy" id="287"/>
    <lineage>
        <taxon>Bacteria</taxon>
        <taxon>Pseudomonadati</taxon>
        <taxon>Pseudomonadota</taxon>
        <taxon>Gammaproteobacteria</taxon>
        <taxon>Pseudomonadales</taxon>
        <taxon>Pseudomonadaceae</taxon>
        <taxon>Pseudomonas</taxon>
    </lineage>
</organism>
<feature type="transmembrane region" description="Helical" evidence="1">
    <location>
        <begin position="57"/>
        <end position="79"/>
    </location>
</feature>